<dbReference type="Gene3D" id="3.30.110.20">
    <property type="entry name" value="Alba-like domain"/>
    <property type="match status" value="1"/>
</dbReference>
<dbReference type="EMBL" id="LAZR01020347">
    <property type="protein sequence ID" value="KKL89223.1"/>
    <property type="molecule type" value="Genomic_DNA"/>
</dbReference>
<organism evidence="2">
    <name type="scientific">marine sediment metagenome</name>
    <dbReference type="NCBI Taxonomy" id="412755"/>
    <lineage>
        <taxon>unclassified sequences</taxon>
        <taxon>metagenomes</taxon>
        <taxon>ecological metagenomes</taxon>
    </lineage>
</organism>
<dbReference type="GO" id="GO:0003676">
    <property type="term" value="F:nucleic acid binding"/>
    <property type="evidence" value="ECO:0007669"/>
    <property type="project" value="InterPro"/>
</dbReference>
<sequence length="105" mass="11408">MLREEEGKDVSKDISQDDGNDLVFYVGNEPVMQIAVDLISKIGKGEKLILKAKGHSIPNAVAVANILTEKMLKGTSKIQKILVDSEAPEGMGRMLSTIEIIISKN</sequence>
<evidence type="ECO:0000259" key="1">
    <source>
        <dbReference type="Pfam" id="PF01918"/>
    </source>
</evidence>
<accession>A0A0F9FSQ7</accession>
<dbReference type="Pfam" id="PF01918">
    <property type="entry name" value="Alba"/>
    <property type="match status" value="1"/>
</dbReference>
<comment type="caution">
    <text evidence="2">The sequence shown here is derived from an EMBL/GenBank/DDBJ whole genome shotgun (WGS) entry which is preliminary data.</text>
</comment>
<feature type="domain" description="DNA/RNA-binding protein Alba-like" evidence="1">
    <location>
        <begin position="23"/>
        <end position="81"/>
    </location>
</feature>
<reference evidence="2" key="1">
    <citation type="journal article" date="2015" name="Nature">
        <title>Complex archaea that bridge the gap between prokaryotes and eukaryotes.</title>
        <authorList>
            <person name="Spang A."/>
            <person name="Saw J.H."/>
            <person name="Jorgensen S.L."/>
            <person name="Zaremba-Niedzwiedzka K."/>
            <person name="Martijn J."/>
            <person name="Lind A.E."/>
            <person name="van Eijk R."/>
            <person name="Schleper C."/>
            <person name="Guy L."/>
            <person name="Ettema T.J."/>
        </authorList>
    </citation>
    <scope>NUCLEOTIDE SEQUENCE</scope>
</reference>
<proteinExistence type="predicted"/>
<dbReference type="AlphaFoldDB" id="A0A0F9FSQ7"/>
<dbReference type="InterPro" id="IPR002775">
    <property type="entry name" value="DNA/RNA-bd_Alba-like"/>
</dbReference>
<evidence type="ECO:0000313" key="2">
    <source>
        <dbReference type="EMBL" id="KKL89223.1"/>
    </source>
</evidence>
<protein>
    <recommendedName>
        <fullName evidence="1">DNA/RNA-binding protein Alba-like domain-containing protein</fullName>
    </recommendedName>
</protein>
<dbReference type="SUPFAM" id="SSF82704">
    <property type="entry name" value="AlbA-like"/>
    <property type="match status" value="1"/>
</dbReference>
<dbReference type="InterPro" id="IPR036882">
    <property type="entry name" value="Alba-like_dom_sf"/>
</dbReference>
<name>A0A0F9FSQ7_9ZZZZ</name>
<gene>
    <name evidence="2" type="ORF">LCGC14_1916900</name>
</gene>